<dbReference type="Proteomes" id="UP000054408">
    <property type="component" value="Unassembled WGS sequence"/>
</dbReference>
<reference evidence="1 2" key="1">
    <citation type="submission" date="2010-05" db="EMBL/GenBank/DDBJ databases">
        <title>The Genome Sequence of Thecamonas trahens ATCC 50062.</title>
        <authorList>
            <consortium name="The Broad Institute Genome Sequencing Platform"/>
            <person name="Russ C."/>
            <person name="Cuomo C."/>
            <person name="Shea T."/>
            <person name="Young S.K."/>
            <person name="Zeng Q."/>
            <person name="Koehrsen M."/>
            <person name="Haas B."/>
            <person name="Borodovsky M."/>
            <person name="Guigo R."/>
            <person name="Alvarado L."/>
            <person name="Berlin A."/>
            <person name="Bochicchio J."/>
            <person name="Borenstein D."/>
            <person name="Chapman S."/>
            <person name="Chen Z."/>
            <person name="Freedman E."/>
            <person name="Gellesch M."/>
            <person name="Goldberg J."/>
            <person name="Griggs A."/>
            <person name="Gujja S."/>
            <person name="Heilman E."/>
            <person name="Heiman D."/>
            <person name="Hepburn T."/>
            <person name="Howarth C."/>
            <person name="Jen D."/>
            <person name="Larson L."/>
            <person name="Mehta T."/>
            <person name="Park D."/>
            <person name="Pearson M."/>
            <person name="Roberts A."/>
            <person name="Saif S."/>
            <person name="Shenoy N."/>
            <person name="Sisk P."/>
            <person name="Stolte C."/>
            <person name="Sykes S."/>
            <person name="Thomson T."/>
            <person name="Walk T."/>
            <person name="White J."/>
            <person name="Yandava C."/>
            <person name="Burger G."/>
            <person name="Gray M.W."/>
            <person name="Holland P.W.H."/>
            <person name="King N."/>
            <person name="Lang F.B.F."/>
            <person name="Roger A.J."/>
            <person name="Ruiz-Trillo I."/>
            <person name="Lander E."/>
            <person name="Nusbaum C."/>
        </authorList>
    </citation>
    <scope>NUCLEOTIDE SEQUENCE [LARGE SCALE GENOMIC DNA]</scope>
    <source>
        <strain evidence="1 2">ATCC 50062</strain>
    </source>
</reference>
<organism evidence="1 2">
    <name type="scientific">Thecamonas trahens ATCC 50062</name>
    <dbReference type="NCBI Taxonomy" id="461836"/>
    <lineage>
        <taxon>Eukaryota</taxon>
        <taxon>Apusozoa</taxon>
        <taxon>Apusomonadida</taxon>
        <taxon>Apusomonadidae</taxon>
        <taxon>Thecamonas</taxon>
    </lineage>
</organism>
<evidence type="ECO:0000313" key="1">
    <source>
        <dbReference type="EMBL" id="KNC54010.1"/>
    </source>
</evidence>
<accession>A0A0L0DP17</accession>
<dbReference type="GeneID" id="25568080"/>
<proteinExistence type="predicted"/>
<dbReference type="AlphaFoldDB" id="A0A0L0DP17"/>
<dbReference type="EMBL" id="GL349485">
    <property type="protein sequence ID" value="KNC54010.1"/>
    <property type="molecule type" value="Genomic_DNA"/>
</dbReference>
<dbReference type="RefSeq" id="XP_013754025.1">
    <property type="nucleotide sequence ID" value="XM_013898571.1"/>
</dbReference>
<keyword evidence="2" id="KW-1185">Reference proteome</keyword>
<evidence type="ECO:0000313" key="2">
    <source>
        <dbReference type="Proteomes" id="UP000054408"/>
    </source>
</evidence>
<name>A0A0L0DP17_THETB</name>
<protein>
    <submittedName>
        <fullName evidence="1">Uncharacterized protein</fullName>
    </submittedName>
</protein>
<gene>
    <name evidence="1" type="ORF">AMSG_09666</name>
</gene>
<sequence length="147" mass="16148">MPRSDDPESGVAWLLRDYLESMPCRILAESAPSDSSTRAPYSVNCTALLDAIVMRSEASDQSCIDRDTRVELTSAIICAHTTWQDIITHAMPYVAGSSWMLLWSYDAPAVVSSAASILAMATGIVPDTRDLSFFAANRHTYDDVRKL</sequence>